<organism evidence="7 8">
    <name type="scientific">Polyrhizophydium stewartii</name>
    <dbReference type="NCBI Taxonomy" id="2732419"/>
    <lineage>
        <taxon>Eukaryota</taxon>
        <taxon>Fungi</taxon>
        <taxon>Fungi incertae sedis</taxon>
        <taxon>Chytridiomycota</taxon>
        <taxon>Chytridiomycota incertae sedis</taxon>
        <taxon>Chytridiomycetes</taxon>
        <taxon>Rhizophydiales</taxon>
        <taxon>Rhizophydiales incertae sedis</taxon>
        <taxon>Polyrhizophydium</taxon>
    </lineage>
</organism>
<proteinExistence type="predicted"/>
<dbReference type="InterPro" id="IPR036028">
    <property type="entry name" value="SH3-like_dom_sf"/>
</dbReference>
<reference evidence="7 8" key="1">
    <citation type="submission" date="2023-09" db="EMBL/GenBank/DDBJ databases">
        <title>Pangenome analysis of Batrachochytrium dendrobatidis and related Chytrids.</title>
        <authorList>
            <person name="Yacoub M.N."/>
            <person name="Stajich J.E."/>
            <person name="James T.Y."/>
        </authorList>
    </citation>
    <scope>NUCLEOTIDE SEQUENCE [LARGE SCALE GENOMIC DNA]</scope>
    <source>
        <strain evidence="7 8">JEL0888</strain>
    </source>
</reference>
<feature type="domain" description="SH3" evidence="5">
    <location>
        <begin position="767"/>
        <end position="824"/>
    </location>
</feature>
<feature type="region of interest" description="Disordered" evidence="4">
    <location>
        <begin position="465"/>
        <end position="497"/>
    </location>
</feature>
<evidence type="ECO:0000313" key="7">
    <source>
        <dbReference type="EMBL" id="KAL2914324.1"/>
    </source>
</evidence>
<dbReference type="InterPro" id="IPR001060">
    <property type="entry name" value="FCH_dom"/>
</dbReference>
<keyword evidence="8" id="KW-1185">Reference proteome</keyword>
<evidence type="ECO:0000256" key="4">
    <source>
        <dbReference type="SAM" id="MobiDB-lite"/>
    </source>
</evidence>
<dbReference type="PRINTS" id="PR01887">
    <property type="entry name" value="SPECTRNALPHA"/>
</dbReference>
<dbReference type="InterPro" id="IPR001452">
    <property type="entry name" value="SH3_domain"/>
</dbReference>
<dbReference type="Gene3D" id="2.30.30.40">
    <property type="entry name" value="SH3 Domains"/>
    <property type="match status" value="4"/>
</dbReference>
<dbReference type="PROSITE" id="PS50002">
    <property type="entry name" value="SH3"/>
    <property type="match status" value="4"/>
</dbReference>
<feature type="domain" description="SH3" evidence="5">
    <location>
        <begin position="485"/>
        <end position="546"/>
    </location>
</feature>
<dbReference type="InterPro" id="IPR027267">
    <property type="entry name" value="AH/BAR_dom_sf"/>
</dbReference>
<dbReference type="SUPFAM" id="SSF103657">
    <property type="entry name" value="BAR/IMD domain-like"/>
    <property type="match status" value="1"/>
</dbReference>
<accession>A0ABR4N4C4</accession>
<name>A0ABR4N4C4_9FUNG</name>
<dbReference type="PANTHER" id="PTHR15735">
    <property type="entry name" value="FCH AND DOUBLE SH3 DOMAINS PROTEIN"/>
    <property type="match status" value="1"/>
</dbReference>
<feature type="domain" description="F-BAR" evidence="6">
    <location>
        <begin position="12"/>
        <end position="336"/>
    </location>
</feature>
<dbReference type="InterPro" id="IPR031160">
    <property type="entry name" value="F_BAR_dom"/>
</dbReference>
<dbReference type="Gene3D" id="1.20.1270.60">
    <property type="entry name" value="Arfaptin homology (AH) domain/BAR domain"/>
    <property type="match status" value="1"/>
</dbReference>
<comment type="caution">
    <text evidence="7">The sequence shown here is derived from an EMBL/GenBank/DDBJ whole genome shotgun (WGS) entry which is preliminary data.</text>
</comment>
<feature type="region of interest" description="Disordered" evidence="4">
    <location>
        <begin position="98"/>
        <end position="125"/>
    </location>
</feature>
<dbReference type="CDD" id="cd11805">
    <property type="entry name" value="SH3_GRB2_like_C"/>
    <property type="match status" value="1"/>
</dbReference>
<dbReference type="Proteomes" id="UP001527925">
    <property type="component" value="Unassembled WGS sequence"/>
</dbReference>
<dbReference type="EMBL" id="JADGIZ020000034">
    <property type="protein sequence ID" value="KAL2914324.1"/>
    <property type="molecule type" value="Genomic_DNA"/>
</dbReference>
<keyword evidence="3" id="KW-0175">Coiled coil</keyword>
<dbReference type="PROSITE" id="PS51741">
    <property type="entry name" value="F_BAR"/>
    <property type="match status" value="1"/>
</dbReference>
<dbReference type="SUPFAM" id="SSF50044">
    <property type="entry name" value="SH3-domain"/>
    <property type="match status" value="4"/>
</dbReference>
<dbReference type="Pfam" id="PF00018">
    <property type="entry name" value="SH3_1"/>
    <property type="match status" value="1"/>
</dbReference>
<dbReference type="Pfam" id="PF00611">
    <property type="entry name" value="FCH"/>
    <property type="match status" value="1"/>
</dbReference>
<feature type="domain" description="SH3" evidence="5">
    <location>
        <begin position="688"/>
        <end position="749"/>
    </location>
</feature>
<feature type="domain" description="SH3" evidence="5">
    <location>
        <begin position="583"/>
        <end position="646"/>
    </location>
</feature>
<evidence type="ECO:0000259" key="6">
    <source>
        <dbReference type="PROSITE" id="PS51741"/>
    </source>
</evidence>
<dbReference type="PRINTS" id="PR00452">
    <property type="entry name" value="SH3DOMAIN"/>
</dbReference>
<dbReference type="PANTHER" id="PTHR15735:SF21">
    <property type="entry name" value="PROTEIN NERVOUS WRECK"/>
    <property type="match status" value="1"/>
</dbReference>
<gene>
    <name evidence="7" type="ORF">HK105_206096</name>
</gene>
<evidence type="ECO:0000313" key="8">
    <source>
        <dbReference type="Proteomes" id="UP001527925"/>
    </source>
</evidence>
<protein>
    <submittedName>
        <fullName evidence="7">Uncharacterized protein</fullName>
    </submittedName>
</protein>
<dbReference type="SMART" id="SM00326">
    <property type="entry name" value="SH3"/>
    <property type="match status" value="4"/>
</dbReference>
<evidence type="ECO:0000256" key="2">
    <source>
        <dbReference type="PROSITE-ProRule" id="PRU00192"/>
    </source>
</evidence>
<feature type="compositionally biased region" description="Low complexity" evidence="4">
    <location>
        <begin position="473"/>
        <end position="494"/>
    </location>
</feature>
<keyword evidence="1 2" id="KW-0728">SH3 domain</keyword>
<evidence type="ECO:0000256" key="3">
    <source>
        <dbReference type="PROSITE-ProRule" id="PRU01077"/>
    </source>
</evidence>
<evidence type="ECO:0000256" key="1">
    <source>
        <dbReference type="ARBA" id="ARBA00022443"/>
    </source>
</evidence>
<dbReference type="Pfam" id="PF14604">
    <property type="entry name" value="SH3_9"/>
    <property type="match status" value="2"/>
</dbReference>
<evidence type="ECO:0000259" key="5">
    <source>
        <dbReference type="PROSITE" id="PS50002"/>
    </source>
</evidence>
<sequence>MAEPKPPQPHELKFVVKGIKQQQQGHVAKLQLKSEAEHELLETVRDYMQKRAELEVQYSKSLERLSKTVQQRRFRKFLGPSPTPLSLASGSTPTAAGAAAAASASTPAPPAAADADGASQGHAADSSARDTYMALISLLAESERQAKARIHASERMVTAIADAIKDFNKERVSSTKRNLDYCIKYQQELWLAYEELDKLKLAYEKAAKDDEAAQKKYDDAAKRPKSGLQALKSLVTGKDAEERIQKLKSKWKTKTRKLNDARNEYLLCIAGTNAMHNHYYRDDMTVLMQKIDGDYYTTLSGLLRQYTQLEAALSQGLKASADKIESDVGRIARQRDVDLFLREHHGVFFEQPEFMFEPAPSDGAREMTVDEASRPPLGRRLGELVVRDEALAAMLAQREKELAGVIQMAETYAATPQFGNASSPLEQKQDIQNAIDLIKAQRLRTSTQIQAIRQHGIEPIMPALPEEHPPLPGASSKAASSATMAAPPSVTAASDHAAQGGDELTVAAGDALEIVAPDEGGRTRVRHVASGAVGFVPTAVVHVEETGRSASPTHGAGVNAAMLVYALQGEPAARVPRAMRSSADAGARTRTADYDATDEGELSFKSGDAIECIDGIYDDEEWWDGRLVRTGQTGTFQVALTKGWEAVAAASANKPKMARGASVRRAMGGTKRTASTSSGILLVSTGGPKVIRARALYSYEATCEGELTIDAGEIITVVSKETGSEAWWEGEGKSGRGQFPVNYVQVIDDEAPPTADISSIGKLGQLSEMPQVRALYDFSSTSPGELSFKAGDIIKVHQCTDPDWWDGDLNGQAGAFPANYVEKI</sequence>